<name>A0ACC0GXS0_9ERIC</name>
<keyword evidence="2" id="KW-1185">Reference proteome</keyword>
<sequence>MQLELEFEHHDFDIEETYCDSPKAYNVMVGSSVYHGHEQDLGKTTIHEPMGDIETLTKATNVQNCNETKGHDQVQMSCVEGLAGAMDSFNQIKAVMVQSLISNGLCKSSSHNVNVISMPLNDLSKYEITKKKVVKSLKRYLVDYGNDQLRIPLEISRIGFEQWEHALLPQNSMETPRRKNSSGDKFSFPNILPIQTQDSEFEFGSVTPSSPNSPADHLFFNGRLLPHAFPFQPTTTPRAAYTRSTSRTGSVSSKDSLMSSRSNSSNSRSSSCSTSARTSTSEASDMRRPLNRAKSANKTSCTRDKYQAVLNQQYGSSQRWQFITPVRVLNRQVSRQQSKKGEKKGDNGSGERAGFGRRFLRWFMSACKECHAIEPSKRLKGNM</sequence>
<protein>
    <submittedName>
        <fullName evidence="1">Uncharacterized protein</fullName>
    </submittedName>
</protein>
<comment type="caution">
    <text evidence="1">The sequence shown here is derived from an EMBL/GenBank/DDBJ whole genome shotgun (WGS) entry which is preliminary data.</text>
</comment>
<dbReference type="EMBL" id="CM045764">
    <property type="protein sequence ID" value="KAI8006003.1"/>
    <property type="molecule type" value="Genomic_DNA"/>
</dbReference>
<accession>A0ACC0GXS0</accession>
<reference evidence="1 2" key="1">
    <citation type="journal article" date="2022" name="Plant J.">
        <title>Chromosome-level genome of Camellia lanceoleosa provides a valuable resource for understanding genome evolution and self-incompatibility.</title>
        <authorList>
            <person name="Gong W."/>
            <person name="Xiao S."/>
            <person name="Wang L."/>
            <person name="Liao Z."/>
            <person name="Chang Y."/>
            <person name="Mo W."/>
            <person name="Hu G."/>
            <person name="Li W."/>
            <person name="Zhao G."/>
            <person name="Zhu H."/>
            <person name="Hu X."/>
            <person name="Ji K."/>
            <person name="Xiang X."/>
            <person name="Song Q."/>
            <person name="Yuan D."/>
            <person name="Jin S."/>
            <person name="Zhang L."/>
        </authorList>
    </citation>
    <scope>NUCLEOTIDE SEQUENCE [LARGE SCALE GENOMIC DNA]</scope>
    <source>
        <strain evidence="1">SQ_2022a</strain>
    </source>
</reference>
<gene>
    <name evidence="1" type="ORF">LOK49_LG07G03131</name>
</gene>
<organism evidence="1 2">
    <name type="scientific">Camellia lanceoleosa</name>
    <dbReference type="NCBI Taxonomy" id="1840588"/>
    <lineage>
        <taxon>Eukaryota</taxon>
        <taxon>Viridiplantae</taxon>
        <taxon>Streptophyta</taxon>
        <taxon>Embryophyta</taxon>
        <taxon>Tracheophyta</taxon>
        <taxon>Spermatophyta</taxon>
        <taxon>Magnoliopsida</taxon>
        <taxon>eudicotyledons</taxon>
        <taxon>Gunneridae</taxon>
        <taxon>Pentapetalae</taxon>
        <taxon>asterids</taxon>
        <taxon>Ericales</taxon>
        <taxon>Theaceae</taxon>
        <taxon>Camellia</taxon>
    </lineage>
</organism>
<proteinExistence type="predicted"/>
<dbReference type="Proteomes" id="UP001060215">
    <property type="component" value="Chromosome 7"/>
</dbReference>
<evidence type="ECO:0000313" key="1">
    <source>
        <dbReference type="EMBL" id="KAI8006003.1"/>
    </source>
</evidence>
<evidence type="ECO:0000313" key="2">
    <source>
        <dbReference type="Proteomes" id="UP001060215"/>
    </source>
</evidence>